<evidence type="ECO:0000256" key="6">
    <source>
        <dbReference type="RuleBase" id="RU004466"/>
    </source>
</evidence>
<dbReference type="EC" id="2.5.1.-" evidence="7"/>
<keyword evidence="8" id="KW-1185">Reference proteome</keyword>
<dbReference type="InterPro" id="IPR000092">
    <property type="entry name" value="Polyprenyl_synt"/>
</dbReference>
<dbReference type="RefSeq" id="WP_205116278.1">
    <property type="nucleotide sequence ID" value="NZ_JAFBCM010000001.1"/>
</dbReference>
<comment type="cofactor">
    <cofactor evidence="1">
        <name>Mg(2+)</name>
        <dbReference type="ChEBI" id="CHEBI:18420"/>
    </cofactor>
</comment>
<evidence type="ECO:0000256" key="3">
    <source>
        <dbReference type="ARBA" id="ARBA00022679"/>
    </source>
</evidence>
<dbReference type="SFLD" id="SFLDS00005">
    <property type="entry name" value="Isoprenoid_Synthase_Type_I"/>
    <property type="match status" value="1"/>
</dbReference>
<dbReference type="PROSITE" id="PS00444">
    <property type="entry name" value="POLYPRENYL_SYNTHASE_2"/>
    <property type="match status" value="1"/>
</dbReference>
<dbReference type="Pfam" id="PF00348">
    <property type="entry name" value="polyprenyl_synt"/>
    <property type="match status" value="1"/>
</dbReference>
<dbReference type="Proteomes" id="UP001595699">
    <property type="component" value="Unassembled WGS sequence"/>
</dbReference>
<sequence length="319" mass="33863">MGVLGELQVADGLGERLAAGLEAVEVRLHDVATAFPGRALVDVRPLVSSGGKRIRPLLTLLASEFGTPTGHDHIVAATMVELAHVATLVQDDVIDAAAERRFEPSVNATVGNRRAVLVSDWFLACASELCASLGDLALVQHQAHTLHRLIRGQTAELVGPAPGTNAKDHYLEVIADKTASLLEFSSWLGATVAQADRTSTRALARYGHALGMAFQIRDDIHDIAPPPGGTGKPRGTDLSQGVSTLPILYAAEYDPWLADGPVKPDQLDAALERVAEGGLIQARLDLTKYGEYAKDQLTDALPIPAREALEALADYVVLS</sequence>
<accession>A0ABV7YP34</accession>
<evidence type="ECO:0000256" key="1">
    <source>
        <dbReference type="ARBA" id="ARBA00001946"/>
    </source>
</evidence>
<evidence type="ECO:0000256" key="5">
    <source>
        <dbReference type="ARBA" id="ARBA00022842"/>
    </source>
</evidence>
<protein>
    <submittedName>
        <fullName evidence="7">Polyprenyl synthetase family protein</fullName>
        <ecNumber evidence="7">2.5.1.-</ecNumber>
    </submittedName>
</protein>
<dbReference type="PANTHER" id="PTHR12001:SF69">
    <property type="entry name" value="ALL TRANS-POLYPRENYL-DIPHOSPHATE SYNTHASE PDSS1"/>
    <property type="match status" value="1"/>
</dbReference>
<name>A0ABV7YP34_9ACTN</name>
<proteinExistence type="inferred from homology"/>
<organism evidence="7 8">
    <name type="scientific">Tenggerimyces flavus</name>
    <dbReference type="NCBI Taxonomy" id="1708749"/>
    <lineage>
        <taxon>Bacteria</taxon>
        <taxon>Bacillati</taxon>
        <taxon>Actinomycetota</taxon>
        <taxon>Actinomycetes</taxon>
        <taxon>Propionibacteriales</taxon>
        <taxon>Nocardioidaceae</taxon>
        <taxon>Tenggerimyces</taxon>
    </lineage>
</organism>
<keyword evidence="4" id="KW-0479">Metal-binding</keyword>
<dbReference type="CDD" id="cd00685">
    <property type="entry name" value="Trans_IPPS_HT"/>
    <property type="match status" value="1"/>
</dbReference>
<evidence type="ECO:0000313" key="7">
    <source>
        <dbReference type="EMBL" id="MFC3766802.1"/>
    </source>
</evidence>
<dbReference type="InterPro" id="IPR033749">
    <property type="entry name" value="Polyprenyl_synt_CS"/>
</dbReference>
<gene>
    <name evidence="7" type="ORF">ACFOUW_38655</name>
</gene>
<keyword evidence="3 6" id="KW-0808">Transferase</keyword>
<evidence type="ECO:0000256" key="4">
    <source>
        <dbReference type="ARBA" id="ARBA00022723"/>
    </source>
</evidence>
<dbReference type="Gene3D" id="1.10.600.10">
    <property type="entry name" value="Farnesyl Diphosphate Synthase"/>
    <property type="match status" value="1"/>
</dbReference>
<dbReference type="GO" id="GO:0016740">
    <property type="term" value="F:transferase activity"/>
    <property type="evidence" value="ECO:0007669"/>
    <property type="project" value="UniProtKB-KW"/>
</dbReference>
<dbReference type="InterPro" id="IPR008949">
    <property type="entry name" value="Isoprenoid_synthase_dom_sf"/>
</dbReference>
<dbReference type="PANTHER" id="PTHR12001">
    <property type="entry name" value="GERANYLGERANYL PYROPHOSPHATE SYNTHASE"/>
    <property type="match status" value="1"/>
</dbReference>
<reference evidence="8" key="1">
    <citation type="journal article" date="2019" name="Int. J. Syst. Evol. Microbiol.">
        <title>The Global Catalogue of Microorganisms (GCM) 10K type strain sequencing project: providing services to taxonomists for standard genome sequencing and annotation.</title>
        <authorList>
            <consortium name="The Broad Institute Genomics Platform"/>
            <consortium name="The Broad Institute Genome Sequencing Center for Infectious Disease"/>
            <person name="Wu L."/>
            <person name="Ma J."/>
        </authorList>
    </citation>
    <scope>NUCLEOTIDE SEQUENCE [LARGE SCALE GENOMIC DNA]</scope>
    <source>
        <strain evidence="8">CGMCC 4.7241</strain>
    </source>
</reference>
<evidence type="ECO:0000313" key="8">
    <source>
        <dbReference type="Proteomes" id="UP001595699"/>
    </source>
</evidence>
<comment type="caution">
    <text evidence="7">The sequence shown here is derived from an EMBL/GenBank/DDBJ whole genome shotgun (WGS) entry which is preliminary data.</text>
</comment>
<keyword evidence="5" id="KW-0460">Magnesium</keyword>
<evidence type="ECO:0000256" key="2">
    <source>
        <dbReference type="ARBA" id="ARBA00006706"/>
    </source>
</evidence>
<dbReference type="EMBL" id="JBHRZH010000061">
    <property type="protein sequence ID" value="MFC3766802.1"/>
    <property type="molecule type" value="Genomic_DNA"/>
</dbReference>
<comment type="similarity">
    <text evidence="2 6">Belongs to the FPP/GGPP synthase family.</text>
</comment>
<dbReference type="SUPFAM" id="SSF48576">
    <property type="entry name" value="Terpenoid synthases"/>
    <property type="match status" value="1"/>
</dbReference>